<evidence type="ECO:0000313" key="2">
    <source>
        <dbReference type="Proteomes" id="UP000295621"/>
    </source>
</evidence>
<dbReference type="RefSeq" id="WP_131981019.1">
    <property type="nucleotide sequence ID" value="NZ_SMKL01000013.1"/>
</dbReference>
<comment type="caution">
    <text evidence="1">The sequence shown here is derived from an EMBL/GenBank/DDBJ whole genome shotgun (WGS) entry which is preliminary data.</text>
</comment>
<accession>A0A4R4RVZ1</accession>
<dbReference type="AlphaFoldDB" id="A0A4R4RVZ1"/>
<dbReference type="SUPFAM" id="SSF52096">
    <property type="entry name" value="ClpP/crotonase"/>
    <property type="match status" value="1"/>
</dbReference>
<proteinExistence type="predicted"/>
<evidence type="ECO:0000313" key="1">
    <source>
        <dbReference type="EMBL" id="TDC52753.1"/>
    </source>
</evidence>
<name>A0A4R4RVZ1_9ACTN</name>
<reference evidence="1 2" key="1">
    <citation type="submission" date="2019-02" db="EMBL/GenBank/DDBJ databases">
        <title>Draft genome sequences of novel Actinobacteria.</title>
        <authorList>
            <person name="Sahin N."/>
            <person name="Ay H."/>
            <person name="Saygin H."/>
        </authorList>
    </citation>
    <scope>NUCLEOTIDE SEQUENCE [LARGE SCALE GENOMIC DNA]</scope>
    <source>
        <strain evidence="1 2">KC603</strain>
    </source>
</reference>
<organism evidence="1 2">
    <name type="scientific">Jiangella ureilytica</name>
    <dbReference type="NCBI Taxonomy" id="2530374"/>
    <lineage>
        <taxon>Bacteria</taxon>
        <taxon>Bacillati</taxon>
        <taxon>Actinomycetota</taxon>
        <taxon>Actinomycetes</taxon>
        <taxon>Jiangellales</taxon>
        <taxon>Jiangellaceae</taxon>
        <taxon>Jiangella</taxon>
    </lineage>
</organism>
<dbReference type="Pfam" id="PF00378">
    <property type="entry name" value="ECH_1"/>
    <property type="match status" value="1"/>
</dbReference>
<dbReference type="OrthoDB" id="4608673at2"/>
<dbReference type="PANTHER" id="PTHR11941:SF54">
    <property type="entry name" value="ENOYL-COA HYDRATASE, MITOCHONDRIAL"/>
    <property type="match status" value="1"/>
</dbReference>
<dbReference type="PANTHER" id="PTHR11941">
    <property type="entry name" value="ENOYL-COA HYDRATASE-RELATED"/>
    <property type="match status" value="1"/>
</dbReference>
<dbReference type="GO" id="GO:0016853">
    <property type="term" value="F:isomerase activity"/>
    <property type="evidence" value="ECO:0007669"/>
    <property type="project" value="UniProtKB-KW"/>
</dbReference>
<dbReference type="GO" id="GO:0006635">
    <property type="term" value="P:fatty acid beta-oxidation"/>
    <property type="evidence" value="ECO:0007669"/>
    <property type="project" value="TreeGrafter"/>
</dbReference>
<dbReference type="EMBL" id="SMKL01000013">
    <property type="protein sequence ID" value="TDC52753.1"/>
    <property type="molecule type" value="Genomic_DNA"/>
</dbReference>
<dbReference type="InterPro" id="IPR029045">
    <property type="entry name" value="ClpP/crotonase-like_dom_sf"/>
</dbReference>
<sequence length="234" mass="25292">MPYLSADFDDDVARVVFERPQHRNALDLDTLDAFTEALLEAERRGCRAVRISGAGDDLSAGRDHRERAHADPARWHSASRSVAGALQGFGGLSIVAARGMAYGFGCVLAATADLCIASESARFALDEVPRGYTPKFVMGQLMVRLPERVVIDLVCTGRTIGAQEAMRLGIVSQVVDDLCLEAAVDRLTARITSNDPRALRDSKRHVRGLATLTEIGRREAAAIYTGANVIIQEA</sequence>
<dbReference type="Proteomes" id="UP000295621">
    <property type="component" value="Unassembled WGS sequence"/>
</dbReference>
<dbReference type="Gene3D" id="3.90.226.10">
    <property type="entry name" value="2-enoyl-CoA Hydratase, Chain A, domain 1"/>
    <property type="match status" value="1"/>
</dbReference>
<gene>
    <name evidence="1" type="ORF">E1212_07830</name>
</gene>
<dbReference type="CDD" id="cd06558">
    <property type="entry name" value="crotonase-like"/>
    <property type="match status" value="1"/>
</dbReference>
<protein>
    <submittedName>
        <fullName evidence="1">Enoyl-CoA hydratase/isomerase family protein</fullName>
    </submittedName>
</protein>
<keyword evidence="1" id="KW-0413">Isomerase</keyword>
<dbReference type="InterPro" id="IPR001753">
    <property type="entry name" value="Enoyl-CoA_hydra/iso"/>
</dbReference>
<keyword evidence="2" id="KW-1185">Reference proteome</keyword>